<evidence type="ECO:0000313" key="2">
    <source>
        <dbReference type="Proteomes" id="UP000006859"/>
    </source>
</evidence>
<dbReference type="HOGENOM" id="CLU_2584110_0_0_6"/>
<name>E0SMU6_DICD3</name>
<evidence type="ECO:0000313" key="1">
    <source>
        <dbReference type="EMBL" id="ADM98216.1"/>
    </source>
</evidence>
<reference evidence="1 2" key="1">
    <citation type="journal article" date="2011" name="J. Bacteriol.">
        <title>Genome sequence of the plant-pathogenic bacterium Dickeya dadantii 3937.</title>
        <authorList>
            <person name="Glasner J.D."/>
            <person name="Yang C.H."/>
            <person name="Reverchon S."/>
            <person name="Hugouvieux-Cotte-Pattat N."/>
            <person name="Condemine G."/>
            <person name="Bohin J.P."/>
            <person name="Van Gijsegem F."/>
            <person name="Yang S."/>
            <person name="Franza T."/>
            <person name="Expert D."/>
            <person name="Plunkett G. III"/>
            <person name="San Francisco M.J."/>
            <person name="Charkowski A.O."/>
            <person name="Py B."/>
            <person name="Bell K."/>
            <person name="Rauscher L."/>
            <person name="Rodriguez-Palenzuela P."/>
            <person name="Toussaint A."/>
            <person name="Holeva M.C."/>
            <person name="He S.Y."/>
            <person name="Douet V."/>
            <person name="Boccara M."/>
            <person name="Blanco C."/>
            <person name="Toth I."/>
            <person name="Anderson B.D."/>
            <person name="Biehl B.S."/>
            <person name="Mau B."/>
            <person name="Flynn S.M."/>
            <person name="Barras F."/>
            <person name="Lindeberg M."/>
            <person name="Birch P.R."/>
            <person name="Tsuyumu S."/>
            <person name="Shi X."/>
            <person name="Hibbing M."/>
            <person name="Yap M.N."/>
            <person name="Carpentier M."/>
            <person name="Dassa E."/>
            <person name="Umehara M."/>
            <person name="Kim J.F."/>
            <person name="Rusch M."/>
            <person name="Soni P."/>
            <person name="Mayhew G.F."/>
            <person name="Fouts D.E."/>
            <person name="Gill S.R."/>
            <person name="Blattner F.R."/>
            <person name="Keen N.T."/>
            <person name="Perna N.T."/>
        </authorList>
    </citation>
    <scope>NUCLEOTIDE SEQUENCE [LARGE SCALE GENOMIC DNA]</scope>
    <source>
        <strain evidence="1 2">3937</strain>
    </source>
</reference>
<dbReference type="EMBL" id="CP002038">
    <property type="protein sequence ID" value="ADM98216.1"/>
    <property type="molecule type" value="Genomic_DNA"/>
</dbReference>
<proteinExistence type="predicted"/>
<dbReference type="AlphaFoldDB" id="E0SMU6"/>
<protein>
    <submittedName>
        <fullName evidence="1">Uncharacterized protein</fullName>
    </submittedName>
</protein>
<dbReference type="KEGG" id="ddd:Dda3937_04559"/>
<dbReference type="Proteomes" id="UP000006859">
    <property type="component" value="Chromosome"/>
</dbReference>
<keyword evidence="2" id="KW-1185">Reference proteome</keyword>
<organism evidence="1 2">
    <name type="scientific">Dickeya dadantii (strain 3937)</name>
    <name type="common">Erwinia chrysanthemi (strain 3937)</name>
    <dbReference type="NCBI Taxonomy" id="198628"/>
    <lineage>
        <taxon>Bacteria</taxon>
        <taxon>Pseudomonadati</taxon>
        <taxon>Pseudomonadota</taxon>
        <taxon>Gammaproteobacteria</taxon>
        <taxon>Enterobacterales</taxon>
        <taxon>Pectobacteriaceae</taxon>
        <taxon>Dickeya</taxon>
    </lineage>
</organism>
<gene>
    <name evidence="1" type="ordered locus">Dda3937_04559</name>
</gene>
<accession>E0SMU6</accession>
<sequence>MYGAREQHRSLLLRTQNHDAMNGYAPAFSSLKHNQPRRYSLNHTEIKHNRTVTPVPYRNTKNRFYRLFIHNLSMCCVLKP</sequence>